<dbReference type="PANTHER" id="PTHR33223:SF10">
    <property type="entry name" value="AMINOTRANSFERASE-LIKE PLANT MOBILE DOMAIN-CONTAINING PROTEIN"/>
    <property type="match status" value="1"/>
</dbReference>
<dbReference type="PANTHER" id="PTHR33223">
    <property type="entry name" value="CCHC-TYPE DOMAIN-CONTAINING PROTEIN"/>
    <property type="match status" value="1"/>
</dbReference>
<accession>A0A9D5BYJ0</accession>
<name>A0A9D5BYJ0_9LILI</name>
<feature type="compositionally biased region" description="Basic and acidic residues" evidence="1">
    <location>
        <begin position="183"/>
        <end position="204"/>
    </location>
</feature>
<reference evidence="3" key="2">
    <citation type="journal article" date="2022" name="Hortic Res">
        <title>The genome of Dioscorea zingiberensis sheds light on the biosynthesis, origin and evolution of the medicinally important diosgenin saponins.</title>
        <authorList>
            <person name="Li Y."/>
            <person name="Tan C."/>
            <person name="Li Z."/>
            <person name="Guo J."/>
            <person name="Li S."/>
            <person name="Chen X."/>
            <person name="Wang C."/>
            <person name="Dai X."/>
            <person name="Yang H."/>
            <person name="Song W."/>
            <person name="Hou L."/>
            <person name="Xu J."/>
            <person name="Tong Z."/>
            <person name="Xu A."/>
            <person name="Yuan X."/>
            <person name="Wang W."/>
            <person name="Yang Q."/>
            <person name="Chen L."/>
            <person name="Sun Z."/>
            <person name="Wang K."/>
            <person name="Pan B."/>
            <person name="Chen J."/>
            <person name="Bao Y."/>
            <person name="Liu F."/>
            <person name="Qi X."/>
            <person name="Gang D.R."/>
            <person name="Wen J."/>
            <person name="Li J."/>
        </authorList>
    </citation>
    <scope>NUCLEOTIDE SEQUENCE</scope>
    <source>
        <strain evidence="3">Dzin_1.0</strain>
    </source>
</reference>
<evidence type="ECO:0000256" key="1">
    <source>
        <dbReference type="SAM" id="MobiDB-lite"/>
    </source>
</evidence>
<feature type="domain" description="Retrotransposon gag" evidence="2">
    <location>
        <begin position="34"/>
        <end position="124"/>
    </location>
</feature>
<proteinExistence type="predicted"/>
<protein>
    <recommendedName>
        <fullName evidence="2">Retrotransposon gag domain-containing protein</fullName>
    </recommendedName>
</protein>
<dbReference type="AlphaFoldDB" id="A0A9D5BYJ0"/>
<reference evidence="3" key="1">
    <citation type="submission" date="2021-03" db="EMBL/GenBank/DDBJ databases">
        <authorList>
            <person name="Li Z."/>
            <person name="Yang C."/>
        </authorList>
    </citation>
    <scope>NUCLEOTIDE SEQUENCE</scope>
    <source>
        <strain evidence="3">Dzin_1.0</strain>
        <tissue evidence="3">Leaf</tissue>
    </source>
</reference>
<sequence length="398" mass="45888">MTAYEGKTDPSRHLKSFQSKMLLSGITDARMCRAFPATLEGKAQDWFVDLPSGTISSFQILADYFLAYFTNYSKQKKTPSTLLRVKQRRGETLQAYLNRFIDEAANVANLIQRMAVTILMEGLLESPFRFSLTLDPPKTIRALVIHVQKYINSDEIYTSWEEEARRIPTEIQKRKAHQSVNRKPTEIRKEGGSRKDHKSEHRGLESSTRPQRHMLQPREPSREGKIVRYDHHTPLNQTRSHILMQIQDQKILTWPEPARNPERQKNSKRYCKFHQARGHDTEKCTHLMNAIEDVVRRGQLEQYINIDVQEKPETSQPEGGKGEMVGFISRGPECGGESFASRKSYARMVGVAQETEVPLRRSRPMAPVIFYDNDVSRVRHPHDDALVIAIIVSSFQMK</sequence>
<dbReference type="InterPro" id="IPR005162">
    <property type="entry name" value="Retrotrans_gag_dom"/>
</dbReference>
<feature type="region of interest" description="Disordered" evidence="1">
    <location>
        <begin position="171"/>
        <end position="223"/>
    </location>
</feature>
<evidence type="ECO:0000313" key="4">
    <source>
        <dbReference type="Proteomes" id="UP001085076"/>
    </source>
</evidence>
<evidence type="ECO:0000313" key="3">
    <source>
        <dbReference type="EMBL" id="KAJ0963009.1"/>
    </source>
</evidence>
<gene>
    <name evidence="3" type="ORF">J5N97_028131</name>
</gene>
<keyword evidence="4" id="KW-1185">Reference proteome</keyword>
<dbReference type="Proteomes" id="UP001085076">
    <property type="component" value="Miscellaneous, Linkage group lg09"/>
</dbReference>
<dbReference type="EMBL" id="JAGGNH010000009">
    <property type="protein sequence ID" value="KAJ0963009.1"/>
    <property type="molecule type" value="Genomic_DNA"/>
</dbReference>
<dbReference type="Pfam" id="PF03732">
    <property type="entry name" value="Retrotrans_gag"/>
    <property type="match status" value="1"/>
</dbReference>
<comment type="caution">
    <text evidence="3">The sequence shown here is derived from an EMBL/GenBank/DDBJ whole genome shotgun (WGS) entry which is preliminary data.</text>
</comment>
<evidence type="ECO:0000259" key="2">
    <source>
        <dbReference type="Pfam" id="PF03732"/>
    </source>
</evidence>
<dbReference type="OrthoDB" id="787000at2759"/>
<organism evidence="3 4">
    <name type="scientific">Dioscorea zingiberensis</name>
    <dbReference type="NCBI Taxonomy" id="325984"/>
    <lineage>
        <taxon>Eukaryota</taxon>
        <taxon>Viridiplantae</taxon>
        <taxon>Streptophyta</taxon>
        <taxon>Embryophyta</taxon>
        <taxon>Tracheophyta</taxon>
        <taxon>Spermatophyta</taxon>
        <taxon>Magnoliopsida</taxon>
        <taxon>Liliopsida</taxon>
        <taxon>Dioscoreales</taxon>
        <taxon>Dioscoreaceae</taxon>
        <taxon>Dioscorea</taxon>
    </lineage>
</organism>